<dbReference type="PANTHER" id="PTHR39338">
    <property type="entry name" value="BLL5662 PROTEIN-RELATED"/>
    <property type="match status" value="1"/>
</dbReference>
<dbReference type="Proteomes" id="UP000316096">
    <property type="component" value="Unassembled WGS sequence"/>
</dbReference>
<dbReference type="Pfam" id="PF05762">
    <property type="entry name" value="VWA_CoxE"/>
    <property type="match status" value="1"/>
</dbReference>
<proteinExistence type="predicted"/>
<name>A0A543CSV5_9ACTN</name>
<reference evidence="1 2" key="1">
    <citation type="submission" date="2019-06" db="EMBL/GenBank/DDBJ databases">
        <title>Sequencing the genomes of 1000 actinobacteria strains.</title>
        <authorList>
            <person name="Klenk H.-P."/>
        </authorList>
    </citation>
    <scope>NUCLEOTIDE SEQUENCE [LARGE SCALE GENOMIC DNA]</scope>
    <source>
        <strain evidence="1 2">DSM 102200</strain>
    </source>
</reference>
<dbReference type="RefSeq" id="WP_141959571.1">
    <property type="nucleotide sequence ID" value="NZ_VFOZ01000001.1"/>
</dbReference>
<sequence length="448" mass="50163">MALLDRHIGFVAALREAGLPVSLAEGLDAVHALEAIDLTERASLRAAYAATVVKRPAHREAFDMLFDLWFPPALGSHEEARDRPAYDDPELVRLRDELSRILLSGDETALRAFARGAVGAYGRGNGGSGQWFSYQVLRTLSADTLMAGLLNSVLAERGGLDEKVARRTFTRRIERFEQLVGEDVRRRLAEETSVERVARANVRPPLEQIDFLRATRADLAALRREMHPLARRLATRLTIRNRHGRRGRLDFRRTVRASLSTGGVPITTHHRPRRPHKPELVVLCDASDSVSSFAHFTLLLTYALREQFAKVRAFAFIDGLDEVTRFFAPGADVVEAMTRMTNEADIVWVSGHSDYGRAFGVFEERYADAITPKTSLLILGDARTNYQNPGLETLRRLAGRARHAYWLNPEPLRDWDSGDSAASAYEGVVPMHECRNLTQLAEFVETLA</sequence>
<keyword evidence="2" id="KW-1185">Reference proteome</keyword>
<gene>
    <name evidence="1" type="ORF">FB559_5900</name>
</gene>
<dbReference type="AlphaFoldDB" id="A0A543CSV5"/>
<organism evidence="1 2">
    <name type="scientific">Actinoallomurus bryophytorum</name>
    <dbReference type="NCBI Taxonomy" id="1490222"/>
    <lineage>
        <taxon>Bacteria</taxon>
        <taxon>Bacillati</taxon>
        <taxon>Actinomycetota</taxon>
        <taxon>Actinomycetes</taxon>
        <taxon>Streptosporangiales</taxon>
        <taxon>Thermomonosporaceae</taxon>
        <taxon>Actinoallomurus</taxon>
    </lineage>
</organism>
<dbReference type="PANTHER" id="PTHR39338:SF5">
    <property type="entry name" value="BLR6139 PROTEIN"/>
    <property type="match status" value="1"/>
</dbReference>
<comment type="caution">
    <text evidence="1">The sequence shown here is derived from an EMBL/GenBank/DDBJ whole genome shotgun (WGS) entry which is preliminary data.</text>
</comment>
<dbReference type="InterPro" id="IPR011195">
    <property type="entry name" value="UCP010256"/>
</dbReference>
<evidence type="ECO:0000313" key="2">
    <source>
        <dbReference type="Proteomes" id="UP000316096"/>
    </source>
</evidence>
<dbReference type="EMBL" id="VFOZ01000001">
    <property type="protein sequence ID" value="TQM00193.1"/>
    <property type="molecule type" value="Genomic_DNA"/>
</dbReference>
<protein>
    <recommendedName>
        <fullName evidence="3">VWA domain containing CoxE-like protein</fullName>
    </recommendedName>
</protein>
<evidence type="ECO:0008006" key="3">
    <source>
        <dbReference type="Google" id="ProtNLM"/>
    </source>
</evidence>
<accession>A0A543CSV5</accession>
<evidence type="ECO:0000313" key="1">
    <source>
        <dbReference type="EMBL" id="TQM00193.1"/>
    </source>
</evidence>
<dbReference type="OrthoDB" id="5174525at2"/>
<dbReference type="PIRSF" id="PIRSF010256">
    <property type="entry name" value="CoxE_vWa"/>
    <property type="match status" value="1"/>
</dbReference>
<dbReference type="InterPro" id="IPR008912">
    <property type="entry name" value="Uncharacterised_CoxE"/>
</dbReference>